<evidence type="ECO:0000313" key="6">
    <source>
        <dbReference type="Proteomes" id="UP001597191"/>
    </source>
</evidence>
<dbReference type="Pfam" id="PF00255">
    <property type="entry name" value="GSHPx"/>
    <property type="match status" value="1"/>
</dbReference>
<dbReference type="CDD" id="cd00340">
    <property type="entry name" value="GSH_Peroxidase"/>
    <property type="match status" value="1"/>
</dbReference>
<comment type="caution">
    <text evidence="5">The sequence shown here is derived from an EMBL/GenBank/DDBJ whole genome shotgun (WGS) entry which is preliminary data.</text>
</comment>
<dbReference type="RefSeq" id="WP_125650973.1">
    <property type="nucleotide sequence ID" value="NZ_JBHTOH010000007.1"/>
</dbReference>
<dbReference type="GO" id="GO:0004601">
    <property type="term" value="F:peroxidase activity"/>
    <property type="evidence" value="ECO:0007669"/>
    <property type="project" value="UniProtKB-KW"/>
</dbReference>
<keyword evidence="3 4" id="KW-0560">Oxidoreductase</keyword>
<evidence type="ECO:0000256" key="2">
    <source>
        <dbReference type="ARBA" id="ARBA00022559"/>
    </source>
</evidence>
<dbReference type="Proteomes" id="UP001597191">
    <property type="component" value="Unassembled WGS sequence"/>
</dbReference>
<dbReference type="PRINTS" id="PR01011">
    <property type="entry name" value="GLUTPROXDASE"/>
</dbReference>
<keyword evidence="2 4" id="KW-0575">Peroxidase</keyword>
<dbReference type="EMBL" id="JBHTOH010000007">
    <property type="protein sequence ID" value="MFD1410113.1"/>
    <property type="molecule type" value="Genomic_DNA"/>
</dbReference>
<dbReference type="Gene3D" id="3.40.30.10">
    <property type="entry name" value="Glutaredoxin"/>
    <property type="match status" value="1"/>
</dbReference>
<dbReference type="InterPro" id="IPR000889">
    <property type="entry name" value="Glutathione_peroxidase"/>
</dbReference>
<proteinExistence type="inferred from homology"/>
<dbReference type="SUPFAM" id="SSF52833">
    <property type="entry name" value="Thioredoxin-like"/>
    <property type="match status" value="1"/>
</dbReference>
<dbReference type="InterPro" id="IPR036249">
    <property type="entry name" value="Thioredoxin-like_sf"/>
</dbReference>
<dbReference type="PIRSF" id="PIRSF000303">
    <property type="entry name" value="Glutathion_perox"/>
    <property type="match status" value="1"/>
</dbReference>
<gene>
    <name evidence="5" type="ORF">ACFQ4R_00505</name>
</gene>
<evidence type="ECO:0000256" key="1">
    <source>
        <dbReference type="ARBA" id="ARBA00006926"/>
    </source>
</evidence>
<organism evidence="5 6">
    <name type="scientific">Lapidilactobacillus gannanensis</name>
    <dbReference type="NCBI Taxonomy" id="2486002"/>
    <lineage>
        <taxon>Bacteria</taxon>
        <taxon>Bacillati</taxon>
        <taxon>Bacillota</taxon>
        <taxon>Bacilli</taxon>
        <taxon>Lactobacillales</taxon>
        <taxon>Lactobacillaceae</taxon>
        <taxon>Lapidilactobacillus</taxon>
    </lineage>
</organism>
<name>A0ABW4BJS3_9LACO</name>
<dbReference type="PROSITE" id="PS00763">
    <property type="entry name" value="GLUTATHIONE_PEROXID_2"/>
    <property type="match status" value="1"/>
</dbReference>
<dbReference type="PROSITE" id="PS51355">
    <property type="entry name" value="GLUTATHIONE_PEROXID_3"/>
    <property type="match status" value="1"/>
</dbReference>
<protein>
    <recommendedName>
        <fullName evidence="4">Glutathione peroxidase</fullName>
    </recommendedName>
</protein>
<keyword evidence="6" id="KW-1185">Reference proteome</keyword>
<evidence type="ECO:0000313" key="5">
    <source>
        <dbReference type="EMBL" id="MFD1410113.1"/>
    </source>
</evidence>
<dbReference type="PANTHER" id="PTHR11592:SF78">
    <property type="entry name" value="GLUTATHIONE PEROXIDASE"/>
    <property type="match status" value="1"/>
</dbReference>
<dbReference type="InterPro" id="IPR029760">
    <property type="entry name" value="GPX_CS"/>
</dbReference>
<sequence>MSIYDYQVQLANGETYSLNKYRGQAMVIVNTATKCGYSPQFADLQKLYATYAKQGLVVLGFPSNQFKQELKNGADAEQACRTTYGVTFPMHEIGNVNGSKAQPVFDYLTHETGPEITGRIKWNFTKFLVDRQGNVVERFDTKVKPESMVPAIEKVLAEPDSE</sequence>
<evidence type="ECO:0000256" key="3">
    <source>
        <dbReference type="ARBA" id="ARBA00023002"/>
    </source>
</evidence>
<reference evidence="6" key="1">
    <citation type="journal article" date="2019" name="Int. J. Syst. Evol. Microbiol.">
        <title>The Global Catalogue of Microorganisms (GCM) 10K type strain sequencing project: providing services to taxonomists for standard genome sequencing and annotation.</title>
        <authorList>
            <consortium name="The Broad Institute Genomics Platform"/>
            <consortium name="The Broad Institute Genome Sequencing Center for Infectious Disease"/>
            <person name="Wu L."/>
            <person name="Ma J."/>
        </authorList>
    </citation>
    <scope>NUCLEOTIDE SEQUENCE [LARGE SCALE GENOMIC DNA]</scope>
    <source>
        <strain evidence="6">CCM 8937</strain>
    </source>
</reference>
<accession>A0ABW4BJS3</accession>
<comment type="similarity">
    <text evidence="1 4">Belongs to the glutathione peroxidase family.</text>
</comment>
<evidence type="ECO:0000256" key="4">
    <source>
        <dbReference type="RuleBase" id="RU000499"/>
    </source>
</evidence>
<dbReference type="PANTHER" id="PTHR11592">
    <property type="entry name" value="GLUTATHIONE PEROXIDASE"/>
    <property type="match status" value="1"/>
</dbReference>